<organism evidence="1 2">
    <name type="scientific">Nocardia tengchongensis</name>
    <dbReference type="NCBI Taxonomy" id="2055889"/>
    <lineage>
        <taxon>Bacteria</taxon>
        <taxon>Bacillati</taxon>
        <taxon>Actinomycetota</taxon>
        <taxon>Actinomycetes</taxon>
        <taxon>Mycobacteriales</taxon>
        <taxon>Nocardiaceae</taxon>
        <taxon>Nocardia</taxon>
    </lineage>
</organism>
<accession>A0ABX8CK90</accession>
<dbReference type="Proteomes" id="UP000683310">
    <property type="component" value="Chromosome"/>
</dbReference>
<evidence type="ECO:0000313" key="1">
    <source>
        <dbReference type="EMBL" id="QVI20389.1"/>
    </source>
</evidence>
<name>A0ABX8CK90_9NOCA</name>
<keyword evidence="2" id="KW-1185">Reference proteome</keyword>
<dbReference type="Pfam" id="PF13822">
    <property type="entry name" value="ACC_epsilon"/>
    <property type="match status" value="1"/>
</dbReference>
<sequence length="63" mass="6575">MTAPLVRVERGNPDDIETAALLIVLMSALANSVKSAPPAVAPVRWIGPPRASAFVPPRSWAAA</sequence>
<proteinExistence type="predicted"/>
<evidence type="ECO:0000313" key="2">
    <source>
        <dbReference type="Proteomes" id="UP000683310"/>
    </source>
</evidence>
<dbReference type="EMBL" id="CP074371">
    <property type="protein sequence ID" value="QVI20389.1"/>
    <property type="molecule type" value="Genomic_DNA"/>
</dbReference>
<protein>
    <submittedName>
        <fullName evidence="1">Acyl-CoA carboxylase subunit epsilon</fullName>
    </submittedName>
</protein>
<reference evidence="1 2" key="1">
    <citation type="submission" date="2021-04" db="EMBL/GenBank/DDBJ databases">
        <title>Nocardia tengchongensis.</title>
        <authorList>
            <person name="Zhuang k."/>
            <person name="Ran Y."/>
            <person name="Li W."/>
        </authorList>
    </citation>
    <scope>NUCLEOTIDE SEQUENCE [LARGE SCALE GENOMIC DNA]</scope>
    <source>
        <strain evidence="1 2">CFH S0057</strain>
    </source>
</reference>
<dbReference type="InterPro" id="IPR032716">
    <property type="entry name" value="ACC_epsilon"/>
</dbReference>
<gene>
    <name evidence="1" type="ORF">KHQ06_30055</name>
</gene>